<dbReference type="GO" id="GO:0009253">
    <property type="term" value="P:peptidoglycan catabolic process"/>
    <property type="evidence" value="ECO:0007669"/>
    <property type="project" value="TreeGrafter"/>
</dbReference>
<dbReference type="GO" id="GO:0008933">
    <property type="term" value="F:peptidoglycan lytic transglycosylase activity"/>
    <property type="evidence" value="ECO:0007669"/>
    <property type="project" value="TreeGrafter"/>
</dbReference>
<evidence type="ECO:0000256" key="2">
    <source>
        <dbReference type="SAM" id="MobiDB-lite"/>
    </source>
</evidence>
<dbReference type="Pfam" id="PF13406">
    <property type="entry name" value="SLT_2"/>
    <property type="match status" value="1"/>
</dbReference>
<evidence type="ECO:0000313" key="5">
    <source>
        <dbReference type="EMBL" id="AQZ97108.1"/>
    </source>
</evidence>
<feature type="domain" description="Transglycosylase SLT" evidence="4">
    <location>
        <begin position="43"/>
        <end position="346"/>
    </location>
</feature>
<dbReference type="OrthoDB" id="9772911at2"/>
<proteinExistence type="predicted"/>
<dbReference type="AlphaFoldDB" id="A0A1V3TMT7"/>
<dbReference type="NCBIfam" id="TIGR02282">
    <property type="entry name" value="MltB"/>
    <property type="match status" value="1"/>
</dbReference>
<evidence type="ECO:0000256" key="1">
    <source>
        <dbReference type="PIRSR" id="PIRSR611757-1"/>
    </source>
</evidence>
<feature type="chain" id="PRO_5030036188" evidence="3">
    <location>
        <begin position="26"/>
        <end position="394"/>
    </location>
</feature>
<dbReference type="InterPro" id="IPR043426">
    <property type="entry name" value="MltB-like"/>
</dbReference>
<dbReference type="PROSITE" id="PS51257">
    <property type="entry name" value="PROKAR_LIPOPROTEIN"/>
    <property type="match status" value="1"/>
</dbReference>
<dbReference type="Proteomes" id="UP000242792">
    <property type="component" value="Chromosome"/>
</dbReference>
<feature type="active site" evidence="1">
    <location>
        <position position="141"/>
    </location>
</feature>
<dbReference type="InterPro" id="IPR023346">
    <property type="entry name" value="Lysozyme-like_dom_sf"/>
</dbReference>
<dbReference type="CDD" id="cd13399">
    <property type="entry name" value="Slt35-like"/>
    <property type="match status" value="1"/>
</dbReference>
<evidence type="ECO:0000313" key="6">
    <source>
        <dbReference type="Proteomes" id="UP000242792"/>
    </source>
</evidence>
<dbReference type="RefSeq" id="WP_077344722.1">
    <property type="nucleotide sequence ID" value="NZ_CAUCIF010000007.1"/>
</dbReference>
<dbReference type="Gene3D" id="1.10.530.10">
    <property type="match status" value="1"/>
</dbReference>
<dbReference type="Gene3D" id="1.10.8.350">
    <property type="entry name" value="Bacterial muramidase"/>
    <property type="match status" value="1"/>
</dbReference>
<accession>A0A1V0BAY7</accession>
<dbReference type="InterPro" id="IPR031304">
    <property type="entry name" value="SLT_2"/>
</dbReference>
<feature type="region of interest" description="Disordered" evidence="2">
    <location>
        <begin position="369"/>
        <end position="394"/>
    </location>
</feature>
<dbReference type="PANTHER" id="PTHR30163">
    <property type="entry name" value="MEMBRANE-BOUND LYTIC MUREIN TRANSGLYCOSYLASE B"/>
    <property type="match status" value="1"/>
</dbReference>
<protein>
    <submittedName>
        <fullName evidence="5">Lytic murein transglycosylase B</fullName>
    </submittedName>
</protein>
<feature type="signal peptide" evidence="3">
    <location>
        <begin position="1"/>
        <end position="25"/>
    </location>
</feature>
<reference evidence="5 6" key="1">
    <citation type="submission" date="2017-03" db="EMBL/GenBank/DDBJ databases">
        <title>Rapid Whole Genome Sequencing of Comamonas kerstersii Causing Continuous ambulatory Peritoneal Dialysis-Associated Peritonitis.</title>
        <authorList>
            <person name="Zheng B."/>
        </authorList>
    </citation>
    <scope>NUCLEOTIDE SEQUENCE [LARGE SCALE GENOMIC DNA]</scope>
    <source>
        <strain evidence="5 6">8943</strain>
    </source>
</reference>
<gene>
    <name evidence="5" type="ORF">B5M06_01350</name>
</gene>
<dbReference type="InterPro" id="IPR011757">
    <property type="entry name" value="Lytic_transglycosylase_MltB"/>
</dbReference>
<organism evidence="5 6">
    <name type="scientific">Comamonas kerstersii</name>
    <dbReference type="NCBI Taxonomy" id="225992"/>
    <lineage>
        <taxon>Bacteria</taxon>
        <taxon>Pseudomonadati</taxon>
        <taxon>Pseudomonadota</taxon>
        <taxon>Betaproteobacteria</taxon>
        <taxon>Burkholderiales</taxon>
        <taxon>Comamonadaceae</taxon>
        <taxon>Comamonas</taxon>
    </lineage>
</organism>
<dbReference type="KEGG" id="cke:B5M06_01350"/>
<sequence length="394" mass="43326">MKRLLSHSLLLALAACCSFHIPAFSQNSATKRTSMQTPYGQRADAQQWAEDMAQRHGLDPAWVKAQLAQARFLPQVPKLMTPAPKTRTTARDWGDYRRRFIDPVRIQAGVRFWNENADTLARAEAQYGVPASMIVGIIGVETIYGRHMGNLRVLDSLSTLAFDFPQAHPRAAERQRYFRGELEQFLLMMHQAGTPTTGPRGSYAGAMGLGQFMPSSWAQWAVDFDGDGRIDLFNSPADAIGSVANYFKAHGWVPGMPVWYPARFQAEQLDLPTLLAPDILPSFTPAQMLRLGVQPEGGMGHEGLLALIELKNGEDAPSYIVGTQNFYAITRYNWSSYYAAAVHDLGEEVAAARQGSVPGIVLPVMAPQAESPVSPMNPTSADSPVGRITIREHS</sequence>
<keyword evidence="3" id="KW-0732">Signal</keyword>
<evidence type="ECO:0000259" key="4">
    <source>
        <dbReference type="Pfam" id="PF13406"/>
    </source>
</evidence>
<dbReference type="PANTHER" id="PTHR30163:SF9">
    <property type="entry name" value="MEMBRANE-BOUND LYTIC MUREIN TRANSGLYCOSYLASE B"/>
    <property type="match status" value="1"/>
</dbReference>
<evidence type="ECO:0000256" key="3">
    <source>
        <dbReference type="SAM" id="SignalP"/>
    </source>
</evidence>
<accession>A0A1V3TMT7</accession>
<dbReference type="GeneID" id="83037958"/>
<dbReference type="SUPFAM" id="SSF53955">
    <property type="entry name" value="Lysozyme-like"/>
    <property type="match status" value="1"/>
</dbReference>
<dbReference type="EMBL" id="CP020121">
    <property type="protein sequence ID" value="AQZ97108.1"/>
    <property type="molecule type" value="Genomic_DNA"/>
</dbReference>
<dbReference type="FunFam" id="1.10.8.350:FF:000001">
    <property type="entry name" value="Lytic murein transglycosylase B"/>
    <property type="match status" value="1"/>
</dbReference>
<name>A0A1V3TMT7_9BURK</name>